<dbReference type="EMBL" id="JANBUJ010003603">
    <property type="protein sequence ID" value="KAJ2760077.1"/>
    <property type="molecule type" value="Genomic_DNA"/>
</dbReference>
<feature type="non-terminal residue" evidence="1">
    <location>
        <position position="170"/>
    </location>
</feature>
<gene>
    <name evidence="1" type="ORF">IWQ57_006393</name>
</gene>
<organism evidence="1 2">
    <name type="scientific">Coemansia nantahalensis</name>
    <dbReference type="NCBI Taxonomy" id="2789366"/>
    <lineage>
        <taxon>Eukaryota</taxon>
        <taxon>Fungi</taxon>
        <taxon>Fungi incertae sedis</taxon>
        <taxon>Zoopagomycota</taxon>
        <taxon>Kickxellomycotina</taxon>
        <taxon>Kickxellomycetes</taxon>
        <taxon>Kickxellales</taxon>
        <taxon>Kickxellaceae</taxon>
        <taxon>Coemansia</taxon>
    </lineage>
</organism>
<evidence type="ECO:0000313" key="2">
    <source>
        <dbReference type="Proteomes" id="UP001140234"/>
    </source>
</evidence>
<evidence type="ECO:0000313" key="1">
    <source>
        <dbReference type="EMBL" id="KAJ2760077.1"/>
    </source>
</evidence>
<sequence>MEDGFTVVQARGRRSGAGRRTRTKEPGARRSSSGGGGGGLYGAAHAPGSAKAQRDADRAVEQQTRAVAEKKEALLKSAFYAELCAAGLAALREFRPEEIVCYGIGSLATDVSQWQLALLAALGEALGVATLAFDPASAPSDEAVLQRFGISTIAENEEAKRRAERRTLFY</sequence>
<protein>
    <submittedName>
        <fullName evidence="1">Uncharacterized protein</fullName>
    </submittedName>
</protein>
<reference evidence="1" key="1">
    <citation type="submission" date="2022-07" db="EMBL/GenBank/DDBJ databases">
        <title>Phylogenomic reconstructions and comparative analyses of Kickxellomycotina fungi.</title>
        <authorList>
            <person name="Reynolds N.K."/>
            <person name="Stajich J.E."/>
            <person name="Barry K."/>
            <person name="Grigoriev I.V."/>
            <person name="Crous P."/>
            <person name="Smith M.E."/>
        </authorList>
    </citation>
    <scope>NUCLEOTIDE SEQUENCE</scope>
    <source>
        <strain evidence="1">CBS 109366</strain>
    </source>
</reference>
<accession>A0ACC1JK67</accession>
<comment type="caution">
    <text evidence="1">The sequence shown here is derived from an EMBL/GenBank/DDBJ whole genome shotgun (WGS) entry which is preliminary data.</text>
</comment>
<proteinExistence type="predicted"/>
<dbReference type="Proteomes" id="UP001140234">
    <property type="component" value="Unassembled WGS sequence"/>
</dbReference>
<name>A0ACC1JK67_9FUNG</name>
<keyword evidence="2" id="KW-1185">Reference proteome</keyword>